<reference evidence="3 4" key="1">
    <citation type="journal article" date="2023" name="Int. J. Syst. Evol. Microbiol.">
        <title>Physiological and genomic analyses of cobalamin (vitamin B12)-auxotrophy of Lysobacter auxotrophicus sp. nov., a methionine-auxotrophic chitinolytic bacterium isolated from chitin-treated soil.</title>
        <authorList>
            <person name="Saito A."/>
            <person name="Dohra H."/>
            <person name="Hamada M."/>
            <person name="Moriuchi R."/>
            <person name="Kotsuchibashi Y."/>
            <person name="Mori K."/>
        </authorList>
    </citation>
    <scope>NUCLEOTIDE SEQUENCE [LARGE SCALE GENOMIC DNA]</scope>
    <source>
        <strain evidence="3 4">5-21a</strain>
    </source>
</reference>
<keyword evidence="4" id="KW-1185">Reference proteome</keyword>
<organism evidence="3 4">
    <name type="scientific">Lysobacter auxotrophicus</name>
    <dbReference type="NCBI Taxonomy" id="2992573"/>
    <lineage>
        <taxon>Bacteria</taxon>
        <taxon>Pseudomonadati</taxon>
        <taxon>Pseudomonadota</taxon>
        <taxon>Gammaproteobacteria</taxon>
        <taxon>Lysobacterales</taxon>
        <taxon>Lysobacteraceae</taxon>
        <taxon>Lysobacter</taxon>
    </lineage>
</organism>
<accession>A0ABN6UJX2</accession>
<keyword evidence="2" id="KW-0732">Signal</keyword>
<evidence type="ECO:0000313" key="3">
    <source>
        <dbReference type="EMBL" id="BDU16625.1"/>
    </source>
</evidence>
<proteinExistence type="predicted"/>
<sequence length="141" mass="15466">MRQGILLVAALMCGSASAQIVNKCIGKGGAVHYYSGPCPAGYAQARTWEAKPEPPPTNDELWRRYHQRKKGEADSRYLSSLAGTTRARSGSGHYVHREGAKSPTRCEAAKAARESTLEAVGMRRTYELLQQLDANVREACR</sequence>
<evidence type="ECO:0000256" key="1">
    <source>
        <dbReference type="SAM" id="MobiDB-lite"/>
    </source>
</evidence>
<evidence type="ECO:0000313" key="4">
    <source>
        <dbReference type="Proteomes" id="UP001317822"/>
    </source>
</evidence>
<gene>
    <name evidence="3" type="ORF">LA521A_18260</name>
</gene>
<feature type="region of interest" description="Disordered" evidence="1">
    <location>
        <begin position="83"/>
        <end position="108"/>
    </location>
</feature>
<name>A0ABN6UJX2_9GAMM</name>
<dbReference type="EMBL" id="AP027041">
    <property type="protein sequence ID" value="BDU16625.1"/>
    <property type="molecule type" value="Genomic_DNA"/>
</dbReference>
<feature type="chain" id="PRO_5045118876" evidence="2">
    <location>
        <begin position="19"/>
        <end position="141"/>
    </location>
</feature>
<feature type="signal peptide" evidence="2">
    <location>
        <begin position="1"/>
        <end position="18"/>
    </location>
</feature>
<dbReference type="Proteomes" id="UP001317822">
    <property type="component" value="Chromosome"/>
</dbReference>
<evidence type="ECO:0000256" key="2">
    <source>
        <dbReference type="SAM" id="SignalP"/>
    </source>
</evidence>
<protein>
    <submittedName>
        <fullName evidence="3">DUF4124 domain-containing protein</fullName>
    </submittedName>
</protein>